<evidence type="ECO:0000256" key="3">
    <source>
        <dbReference type="ARBA" id="ARBA00022989"/>
    </source>
</evidence>
<evidence type="ECO:0000256" key="4">
    <source>
        <dbReference type="ARBA" id="ARBA00023136"/>
    </source>
</evidence>
<protein>
    <submittedName>
        <fullName evidence="6">Uncharacterized protein</fullName>
    </submittedName>
</protein>
<keyword evidence="3 5" id="KW-1133">Transmembrane helix</keyword>
<dbReference type="SUPFAM" id="SSF81338">
    <property type="entry name" value="Aquaporin-like"/>
    <property type="match status" value="1"/>
</dbReference>
<feature type="transmembrane region" description="Helical" evidence="5">
    <location>
        <begin position="129"/>
        <end position="147"/>
    </location>
</feature>
<proteinExistence type="predicted"/>
<gene>
    <name evidence="6" type="ORF">NSK_004562</name>
</gene>
<organism evidence="6 7">
    <name type="scientific">Nannochloropsis salina CCMP1776</name>
    <dbReference type="NCBI Taxonomy" id="1027361"/>
    <lineage>
        <taxon>Eukaryota</taxon>
        <taxon>Sar</taxon>
        <taxon>Stramenopiles</taxon>
        <taxon>Ochrophyta</taxon>
        <taxon>Eustigmatophyceae</taxon>
        <taxon>Eustigmatales</taxon>
        <taxon>Monodopsidaceae</taxon>
        <taxon>Microchloropsis</taxon>
        <taxon>Microchloropsis salina</taxon>
    </lineage>
</organism>
<dbReference type="InterPro" id="IPR000425">
    <property type="entry name" value="MIP"/>
</dbReference>
<evidence type="ECO:0000256" key="1">
    <source>
        <dbReference type="ARBA" id="ARBA00004141"/>
    </source>
</evidence>
<dbReference type="InterPro" id="IPR023271">
    <property type="entry name" value="Aquaporin-like"/>
</dbReference>
<feature type="transmembrane region" description="Helical" evidence="5">
    <location>
        <begin position="20"/>
        <end position="39"/>
    </location>
</feature>
<sequence>MLEKLWDVLQAAEPFGNETLVVMIWTVCICSLRIILYLLKIQEWVPNSLIFANPYFVNRFVAAFSIKSAARNGGDGHCHAASNTATDGLCTSSSAPSSVSRASSSACRGVVPNMPIRIAESLLGRTPSVLVLVPAHLLGGIMGVTLVKLTMEWSPLSCGSAAQALLPVMYGTSVDKANASMLMGWWVFVEEILVTFVFVLSFLVVPELLLVNRLPRKYANVCALPLLLVRLPDQTPAFSPAALFSFWFTSRDALHKTYGIASVQYEHVFGPILGGFLAGVVMATCFPDDQTPLQQEDIVL</sequence>
<dbReference type="AlphaFoldDB" id="A0A4D9D683"/>
<dbReference type="OrthoDB" id="10287362at2759"/>
<comment type="subcellular location">
    <subcellularLocation>
        <location evidence="1">Membrane</location>
        <topology evidence="1">Multi-pass membrane protein</topology>
    </subcellularLocation>
</comment>
<keyword evidence="7" id="KW-1185">Reference proteome</keyword>
<dbReference type="Proteomes" id="UP000355283">
    <property type="component" value="Unassembled WGS sequence"/>
</dbReference>
<evidence type="ECO:0000256" key="5">
    <source>
        <dbReference type="SAM" id="Phobius"/>
    </source>
</evidence>
<reference evidence="6 7" key="1">
    <citation type="submission" date="2019-01" db="EMBL/GenBank/DDBJ databases">
        <title>Nuclear Genome Assembly of the Microalgal Biofuel strain Nannochloropsis salina CCMP1776.</title>
        <authorList>
            <person name="Hovde B."/>
        </authorList>
    </citation>
    <scope>NUCLEOTIDE SEQUENCE [LARGE SCALE GENOMIC DNA]</scope>
    <source>
        <strain evidence="6 7">CCMP1776</strain>
    </source>
</reference>
<feature type="transmembrane region" description="Helical" evidence="5">
    <location>
        <begin position="192"/>
        <end position="211"/>
    </location>
</feature>
<evidence type="ECO:0000256" key="2">
    <source>
        <dbReference type="ARBA" id="ARBA00022692"/>
    </source>
</evidence>
<keyword evidence="4 5" id="KW-0472">Membrane</keyword>
<evidence type="ECO:0000313" key="7">
    <source>
        <dbReference type="Proteomes" id="UP000355283"/>
    </source>
</evidence>
<accession>A0A4D9D683</accession>
<keyword evidence="2 5" id="KW-0812">Transmembrane</keyword>
<name>A0A4D9D683_9STRA</name>
<dbReference type="EMBL" id="SDOX01000020">
    <property type="protein sequence ID" value="TFJ84089.1"/>
    <property type="molecule type" value="Genomic_DNA"/>
</dbReference>
<dbReference type="GO" id="GO:0015267">
    <property type="term" value="F:channel activity"/>
    <property type="evidence" value="ECO:0007669"/>
    <property type="project" value="InterPro"/>
</dbReference>
<comment type="caution">
    <text evidence="6">The sequence shown here is derived from an EMBL/GenBank/DDBJ whole genome shotgun (WGS) entry which is preliminary data.</text>
</comment>
<evidence type="ECO:0000313" key="6">
    <source>
        <dbReference type="EMBL" id="TFJ84089.1"/>
    </source>
</evidence>
<dbReference type="GO" id="GO:0016020">
    <property type="term" value="C:membrane"/>
    <property type="evidence" value="ECO:0007669"/>
    <property type="project" value="UniProtKB-SubCell"/>
</dbReference>
<dbReference type="PRINTS" id="PR00783">
    <property type="entry name" value="MINTRINSICP"/>
</dbReference>